<protein>
    <submittedName>
        <fullName evidence="2">Uncharacterized protein</fullName>
    </submittedName>
</protein>
<keyword evidence="1" id="KW-0472">Membrane</keyword>
<sequence>MKNMFLTLRTILRIVCVSTVYFCIFLALGAGFLYSLLAGLTAFVFLAVGLGRVVLEQLALWSTILFVVDKSGLLPITQWLHGVIAIISRGLT</sequence>
<gene>
    <name evidence="2" type="ORF">S58_25030</name>
</gene>
<organism evidence="2 3">
    <name type="scientific">Bradyrhizobium oligotrophicum S58</name>
    <dbReference type="NCBI Taxonomy" id="1245469"/>
    <lineage>
        <taxon>Bacteria</taxon>
        <taxon>Pseudomonadati</taxon>
        <taxon>Pseudomonadota</taxon>
        <taxon>Alphaproteobacteria</taxon>
        <taxon>Hyphomicrobiales</taxon>
        <taxon>Nitrobacteraceae</taxon>
        <taxon>Bradyrhizobium</taxon>
    </lineage>
</organism>
<dbReference type="PATRIC" id="fig|1245469.3.peg.2566"/>
<evidence type="ECO:0000256" key="1">
    <source>
        <dbReference type="SAM" id="Phobius"/>
    </source>
</evidence>
<reference evidence="2 3" key="1">
    <citation type="journal article" date="2013" name="Appl. Environ. Microbiol.">
        <title>Genome analysis suggests that the soil oligotrophic bacterium Agromonas oligotrophica (Bradyrhizobium oligotrophicum) is a nitrogen-fixing symbiont of Aeschynomene indica.</title>
        <authorList>
            <person name="Okubo T."/>
            <person name="Fukushima S."/>
            <person name="Itakura M."/>
            <person name="Oshima K."/>
            <person name="Longtonglang A."/>
            <person name="Teaumroong N."/>
            <person name="Mitsui H."/>
            <person name="Hattori M."/>
            <person name="Hattori R."/>
            <person name="Hattori T."/>
            <person name="Minamisawa K."/>
        </authorList>
    </citation>
    <scope>NUCLEOTIDE SEQUENCE [LARGE SCALE GENOMIC DNA]</scope>
    <source>
        <strain evidence="2 3">S58</strain>
    </source>
</reference>
<keyword evidence="1" id="KW-1133">Transmembrane helix</keyword>
<keyword evidence="3" id="KW-1185">Reference proteome</keyword>
<dbReference type="Proteomes" id="UP000011841">
    <property type="component" value="Chromosome"/>
</dbReference>
<dbReference type="eggNOG" id="ENOG5032NYK">
    <property type="taxonomic scope" value="Bacteria"/>
</dbReference>
<dbReference type="EMBL" id="AP012603">
    <property type="protein sequence ID" value="BAM88509.1"/>
    <property type="molecule type" value="Genomic_DNA"/>
</dbReference>
<keyword evidence="1" id="KW-0812">Transmembrane</keyword>
<accession>M4Z5F4</accession>
<dbReference type="KEGG" id="aol:S58_25030"/>
<proteinExistence type="predicted"/>
<dbReference type="HOGENOM" id="CLU_2599140_0_0_5"/>
<dbReference type="AlphaFoldDB" id="M4Z5F4"/>
<feature type="transmembrane region" description="Helical" evidence="1">
    <location>
        <begin position="12"/>
        <end position="37"/>
    </location>
</feature>
<evidence type="ECO:0000313" key="3">
    <source>
        <dbReference type="Proteomes" id="UP000011841"/>
    </source>
</evidence>
<evidence type="ECO:0000313" key="2">
    <source>
        <dbReference type="EMBL" id="BAM88509.1"/>
    </source>
</evidence>
<name>M4Z5F4_9BRAD</name>
<feature type="transmembrane region" description="Helical" evidence="1">
    <location>
        <begin position="43"/>
        <end position="68"/>
    </location>
</feature>